<feature type="domain" description="AMP-dependent synthetase/ligase" evidence="1">
    <location>
        <begin position="48"/>
        <end position="387"/>
    </location>
</feature>
<dbReference type="PROSITE" id="PS00455">
    <property type="entry name" value="AMP_BINDING"/>
    <property type="match status" value="1"/>
</dbReference>
<name>A0A848DSA7_9PSEU</name>
<comment type="caution">
    <text evidence="2">The sequence shown here is derived from an EMBL/GenBank/DDBJ whole genome shotgun (WGS) entry which is preliminary data.</text>
</comment>
<organism evidence="2 3">
    <name type="scientific">Pseudonocardia bannensis</name>
    <dbReference type="NCBI Taxonomy" id="630973"/>
    <lineage>
        <taxon>Bacteria</taxon>
        <taxon>Bacillati</taxon>
        <taxon>Actinomycetota</taxon>
        <taxon>Actinomycetes</taxon>
        <taxon>Pseudonocardiales</taxon>
        <taxon>Pseudonocardiaceae</taxon>
        <taxon>Pseudonocardia</taxon>
    </lineage>
</organism>
<dbReference type="Proteomes" id="UP000586918">
    <property type="component" value="Unassembled WGS sequence"/>
</dbReference>
<dbReference type="GO" id="GO:0031177">
    <property type="term" value="F:phosphopantetheine binding"/>
    <property type="evidence" value="ECO:0007669"/>
    <property type="project" value="TreeGrafter"/>
</dbReference>
<dbReference type="InterPro" id="IPR020459">
    <property type="entry name" value="AMP-binding"/>
</dbReference>
<dbReference type="Gene3D" id="3.40.50.980">
    <property type="match status" value="2"/>
</dbReference>
<dbReference type="FunFam" id="3.40.50.980:FF:000001">
    <property type="entry name" value="Non-ribosomal peptide synthetase"/>
    <property type="match status" value="1"/>
</dbReference>
<evidence type="ECO:0000313" key="2">
    <source>
        <dbReference type="EMBL" id="NMH95296.1"/>
    </source>
</evidence>
<dbReference type="SUPFAM" id="SSF56801">
    <property type="entry name" value="Acetyl-CoA synthetase-like"/>
    <property type="match status" value="1"/>
</dbReference>
<evidence type="ECO:0000259" key="1">
    <source>
        <dbReference type="Pfam" id="PF00501"/>
    </source>
</evidence>
<protein>
    <submittedName>
        <fullName evidence="2">Amino acid adenylation domain-containing protein</fullName>
    </submittedName>
</protein>
<reference evidence="2 3" key="1">
    <citation type="submission" date="2020-04" db="EMBL/GenBank/DDBJ databases">
        <authorList>
            <person name="Klaysubun C."/>
            <person name="Duangmal K."/>
            <person name="Lipun K."/>
        </authorList>
    </citation>
    <scope>NUCLEOTIDE SEQUENCE [LARGE SCALE GENOMIC DNA]</scope>
    <source>
        <strain evidence="2 3">DSM 45300</strain>
    </source>
</reference>
<sequence>MLDLGTDSGGPAVLVAAGSAQGSRSRRGERLHHVFEEQVDWMRSYGRAGHLAVDAGEVTLTYLELDARANQLARYLLAHGARPGDRIALLFDQAVHSYIGMLAVLKINAAYVPLDVGFPPDRIAYIVDDAGVRLVLSLTHVRDRVPGLEDLVPSVLYLDRVAEVIAAQDPSRLSEAERGAPVEDLAYLIYTSGTTGRPKGVAIGHASICNFVRVAAEVYGLRARDRVYQGMTIAFDFSVEEIWVPWLAGATLVPKPAGSSLLGVDLHQFLTQRRVSAMCVVPTLLATIEDDLPDLRFLLVSGEACPQDLVARWHRPGRRFLNVYGPTEATVSATWTVVHPDRPVTIGVPLPTYATVILDPEDPYRALPHGEVGEIGIAGVGLAAGYLNREDLTAKAFIPDF</sequence>
<dbReference type="PANTHER" id="PTHR45527">
    <property type="entry name" value="NONRIBOSOMAL PEPTIDE SYNTHETASE"/>
    <property type="match status" value="1"/>
</dbReference>
<evidence type="ECO:0000313" key="3">
    <source>
        <dbReference type="Proteomes" id="UP000586918"/>
    </source>
</evidence>
<dbReference type="GO" id="GO:0044550">
    <property type="term" value="P:secondary metabolite biosynthetic process"/>
    <property type="evidence" value="ECO:0007669"/>
    <property type="project" value="TreeGrafter"/>
</dbReference>
<proteinExistence type="predicted"/>
<gene>
    <name evidence="2" type="ORF">HF519_27825</name>
</gene>
<feature type="non-terminal residue" evidence="2">
    <location>
        <position position="401"/>
    </location>
</feature>
<accession>A0A848DSA7</accession>
<dbReference type="PANTHER" id="PTHR45527:SF1">
    <property type="entry name" value="FATTY ACID SYNTHASE"/>
    <property type="match status" value="1"/>
</dbReference>
<dbReference type="Pfam" id="PF00501">
    <property type="entry name" value="AMP-binding"/>
    <property type="match status" value="1"/>
</dbReference>
<dbReference type="Gene3D" id="2.30.38.10">
    <property type="entry name" value="Luciferase, Domain 3"/>
    <property type="match status" value="1"/>
</dbReference>
<dbReference type="AlphaFoldDB" id="A0A848DSA7"/>
<keyword evidence="3" id="KW-1185">Reference proteome</keyword>
<dbReference type="EMBL" id="JAAXKZ010000172">
    <property type="protein sequence ID" value="NMH95296.1"/>
    <property type="molecule type" value="Genomic_DNA"/>
</dbReference>
<dbReference type="PRINTS" id="PR00154">
    <property type="entry name" value="AMPBINDING"/>
</dbReference>
<dbReference type="GO" id="GO:0043041">
    <property type="term" value="P:amino acid activation for nonribosomal peptide biosynthetic process"/>
    <property type="evidence" value="ECO:0007669"/>
    <property type="project" value="TreeGrafter"/>
</dbReference>
<dbReference type="InterPro" id="IPR020845">
    <property type="entry name" value="AMP-binding_CS"/>
</dbReference>
<dbReference type="GO" id="GO:0005737">
    <property type="term" value="C:cytoplasm"/>
    <property type="evidence" value="ECO:0007669"/>
    <property type="project" value="TreeGrafter"/>
</dbReference>
<dbReference type="InterPro" id="IPR000873">
    <property type="entry name" value="AMP-dep_synth/lig_dom"/>
</dbReference>